<evidence type="ECO:0000259" key="11">
    <source>
        <dbReference type="PROSITE" id="PS50109"/>
    </source>
</evidence>
<feature type="domain" description="Histidine kinase" evidence="11">
    <location>
        <begin position="270"/>
        <end position="460"/>
    </location>
</feature>
<dbReference type="InterPro" id="IPR036097">
    <property type="entry name" value="HisK_dim/P_sf"/>
</dbReference>
<dbReference type="Gene3D" id="1.10.287.130">
    <property type="match status" value="1"/>
</dbReference>
<evidence type="ECO:0000313" key="12">
    <source>
        <dbReference type="EMBL" id="OAJ95181.1"/>
    </source>
</evidence>
<dbReference type="SUPFAM" id="SSF47384">
    <property type="entry name" value="Homodimeric domain of signal transducing histidine kinase"/>
    <property type="match status" value="1"/>
</dbReference>
<comment type="subcellular location">
    <subcellularLocation>
        <location evidence="2">Cell membrane</location>
        <topology evidence="2">Multi-pass membrane protein</topology>
    </subcellularLocation>
</comment>
<dbReference type="InterPro" id="IPR050980">
    <property type="entry name" value="2C_sensor_his_kinase"/>
</dbReference>
<keyword evidence="5" id="KW-0597">Phosphoprotein</keyword>
<dbReference type="InterPro" id="IPR005467">
    <property type="entry name" value="His_kinase_dom"/>
</dbReference>
<dbReference type="EMBL" id="LLEI02000021">
    <property type="protein sequence ID" value="OAJ95181.1"/>
    <property type="molecule type" value="Genomic_DNA"/>
</dbReference>
<evidence type="ECO:0000256" key="9">
    <source>
        <dbReference type="SAM" id="Phobius"/>
    </source>
</evidence>
<evidence type="ECO:0000256" key="8">
    <source>
        <dbReference type="ARBA" id="ARBA00023012"/>
    </source>
</evidence>
<evidence type="ECO:0000256" key="7">
    <source>
        <dbReference type="ARBA" id="ARBA00022777"/>
    </source>
</evidence>
<keyword evidence="9" id="KW-0472">Membrane</keyword>
<dbReference type="AlphaFoldDB" id="A0A177Y2Y7"/>
<dbReference type="GO" id="GO:0000155">
    <property type="term" value="F:phosphorelay sensor kinase activity"/>
    <property type="evidence" value="ECO:0007669"/>
    <property type="project" value="InterPro"/>
</dbReference>
<gene>
    <name evidence="12" type="ORF">APB76_07820</name>
</gene>
<reference evidence="12 13" key="1">
    <citation type="journal article" date="2016" name="Syst. Appl. Microbiol.">
        <title>Vibrio bivalvicida sp. nov., a novel larval pathogen for bivalve molluscs reared in a hatchery.</title>
        <authorList>
            <person name="Dubert J."/>
            <person name="Romalde J.L."/>
            <person name="Prado S."/>
            <person name="Barja J.L."/>
        </authorList>
    </citation>
    <scope>NUCLEOTIDE SEQUENCE [LARGE SCALE GENOMIC DNA]</scope>
    <source>
        <strain evidence="12 13">605</strain>
    </source>
</reference>
<accession>A0A177Y2Y7</accession>
<dbReference type="SUPFAM" id="SSF55874">
    <property type="entry name" value="ATPase domain of HSP90 chaperone/DNA topoisomerase II/histidine kinase"/>
    <property type="match status" value="1"/>
</dbReference>
<comment type="caution">
    <text evidence="12">The sequence shown here is derived from an EMBL/GenBank/DDBJ whole genome shotgun (WGS) entry which is preliminary data.</text>
</comment>
<keyword evidence="7 12" id="KW-0418">Kinase</keyword>
<name>A0A177Y2Y7_9VIBR</name>
<dbReference type="InterPro" id="IPR021821">
    <property type="entry name" value="VxrA_SD"/>
</dbReference>
<evidence type="ECO:0000256" key="10">
    <source>
        <dbReference type="SAM" id="SignalP"/>
    </source>
</evidence>
<dbReference type="GO" id="GO:0005886">
    <property type="term" value="C:plasma membrane"/>
    <property type="evidence" value="ECO:0007669"/>
    <property type="project" value="UniProtKB-SubCell"/>
</dbReference>
<feature type="chain" id="PRO_5008079422" description="histidine kinase" evidence="10">
    <location>
        <begin position="21"/>
        <end position="460"/>
    </location>
</feature>
<dbReference type="Pfam" id="PF02518">
    <property type="entry name" value="HATPase_c"/>
    <property type="match status" value="1"/>
</dbReference>
<evidence type="ECO:0000256" key="2">
    <source>
        <dbReference type="ARBA" id="ARBA00004651"/>
    </source>
</evidence>
<keyword evidence="9" id="KW-0812">Transmembrane</keyword>
<dbReference type="InterPro" id="IPR036890">
    <property type="entry name" value="HATPase_C_sf"/>
</dbReference>
<sequence length="460" mass="53243">MIFRSFTALILCLFATQTFASSTQQAWQQFYQRSWSTLSVTLSQKQLAQYSHELLVSDAQYPNFERYSWQDLEKVARTKQRCERPTHYSPILETAIEFELLLCKSEVIPNAWFGENQKLHPAGGSFADRYFKPTDDHPINTNIATLLSGDNPAHPLRKVFSQLSDTGRDSLLNGYRAWLEPDALWLNGELGWKRIPNKIWQPIAQDLNLTINAQQCDFRYNNLCIAKYKPSTNLVVVTSSALSLLLALILARTLYLKRQQHRHKRFVLQLLTHELRTPITSLGMTVDMFKHEFDELNDNAQQAMWRLLEDYQRLTQLTQASKGYLSSEKDTDIMYQEAYVSDWLEHICSEHNVGFNLDRDQSLKLPFYWLSICLNNLIINAKQHGIPPIKVDVSINGKLNVTVSDCGQFPPRWYKWKTKQKENERNMGIGLGLVRHLMTHIGGKLIVQTRPTRITLELPL</sequence>
<keyword evidence="9" id="KW-1133">Transmembrane helix</keyword>
<dbReference type="PANTHER" id="PTHR44936:SF9">
    <property type="entry name" value="SENSOR PROTEIN CREC"/>
    <property type="match status" value="1"/>
</dbReference>
<feature type="transmembrane region" description="Helical" evidence="9">
    <location>
        <begin position="234"/>
        <end position="255"/>
    </location>
</feature>
<dbReference type="Proteomes" id="UP000078406">
    <property type="component" value="Unassembled WGS sequence"/>
</dbReference>
<evidence type="ECO:0000256" key="1">
    <source>
        <dbReference type="ARBA" id="ARBA00000085"/>
    </source>
</evidence>
<dbReference type="InterPro" id="IPR003594">
    <property type="entry name" value="HATPase_dom"/>
</dbReference>
<comment type="catalytic activity">
    <reaction evidence="1">
        <text>ATP + protein L-histidine = ADP + protein N-phospho-L-histidine.</text>
        <dbReference type="EC" id="2.7.13.3"/>
    </reaction>
</comment>
<keyword evidence="4" id="KW-1003">Cell membrane</keyword>
<dbReference type="Gene3D" id="3.30.565.10">
    <property type="entry name" value="Histidine kinase-like ATPase, C-terminal domain"/>
    <property type="match status" value="1"/>
</dbReference>
<keyword evidence="8" id="KW-0902">Two-component regulatory system</keyword>
<dbReference type="EC" id="2.7.13.3" evidence="3"/>
<dbReference type="CDD" id="cd00082">
    <property type="entry name" value="HisKA"/>
    <property type="match status" value="1"/>
</dbReference>
<keyword evidence="10" id="KW-0732">Signal</keyword>
<dbReference type="PANTHER" id="PTHR44936">
    <property type="entry name" value="SENSOR PROTEIN CREC"/>
    <property type="match status" value="1"/>
</dbReference>
<evidence type="ECO:0000256" key="4">
    <source>
        <dbReference type="ARBA" id="ARBA00022475"/>
    </source>
</evidence>
<evidence type="ECO:0000256" key="3">
    <source>
        <dbReference type="ARBA" id="ARBA00012438"/>
    </source>
</evidence>
<proteinExistence type="predicted"/>
<dbReference type="InterPro" id="IPR003661">
    <property type="entry name" value="HisK_dim/P_dom"/>
</dbReference>
<organism evidence="12 13">
    <name type="scientific">Vibrio bivalvicida</name>
    <dbReference type="NCBI Taxonomy" id="1276888"/>
    <lineage>
        <taxon>Bacteria</taxon>
        <taxon>Pseudomonadati</taxon>
        <taxon>Pseudomonadota</taxon>
        <taxon>Gammaproteobacteria</taxon>
        <taxon>Vibrionales</taxon>
        <taxon>Vibrionaceae</taxon>
        <taxon>Vibrio</taxon>
        <taxon>Vibrio oreintalis group</taxon>
    </lineage>
</organism>
<evidence type="ECO:0000256" key="5">
    <source>
        <dbReference type="ARBA" id="ARBA00022553"/>
    </source>
</evidence>
<keyword evidence="6" id="KW-0808">Transferase</keyword>
<feature type="signal peptide" evidence="10">
    <location>
        <begin position="1"/>
        <end position="20"/>
    </location>
</feature>
<evidence type="ECO:0000256" key="6">
    <source>
        <dbReference type="ARBA" id="ARBA00022679"/>
    </source>
</evidence>
<dbReference type="Pfam" id="PF11884">
    <property type="entry name" value="DUF3404"/>
    <property type="match status" value="1"/>
</dbReference>
<protein>
    <recommendedName>
        <fullName evidence="3">histidine kinase</fullName>
        <ecNumber evidence="3">2.7.13.3</ecNumber>
    </recommendedName>
</protein>
<dbReference type="PROSITE" id="PS50109">
    <property type="entry name" value="HIS_KIN"/>
    <property type="match status" value="1"/>
</dbReference>
<dbReference type="RefSeq" id="WP_054962144.1">
    <property type="nucleotide sequence ID" value="NZ_LLEI02000021.1"/>
</dbReference>
<evidence type="ECO:0000313" key="13">
    <source>
        <dbReference type="Proteomes" id="UP000078406"/>
    </source>
</evidence>